<evidence type="ECO:0000256" key="9">
    <source>
        <dbReference type="SAM" id="Phobius"/>
    </source>
</evidence>
<dbReference type="Proteomes" id="UP000285138">
    <property type="component" value="Unassembled WGS sequence"/>
</dbReference>
<evidence type="ECO:0000256" key="3">
    <source>
        <dbReference type="ARBA" id="ARBA00022448"/>
    </source>
</evidence>
<keyword evidence="4" id="KW-1003">Cell membrane</keyword>
<dbReference type="Gene3D" id="1.10.3720.10">
    <property type="entry name" value="MetI-like"/>
    <property type="match status" value="1"/>
</dbReference>
<dbReference type="CDD" id="cd06261">
    <property type="entry name" value="TM_PBP2"/>
    <property type="match status" value="1"/>
</dbReference>
<organism evidence="11 12">
    <name type="scientific">Candidatus Syntrophonatronum acetioxidans</name>
    <dbReference type="NCBI Taxonomy" id="1795816"/>
    <lineage>
        <taxon>Bacteria</taxon>
        <taxon>Bacillati</taxon>
        <taxon>Bacillota</taxon>
        <taxon>Clostridia</taxon>
        <taxon>Eubacteriales</taxon>
        <taxon>Syntrophomonadaceae</taxon>
        <taxon>Candidatus Syntrophonatronum</taxon>
    </lineage>
</organism>
<dbReference type="GO" id="GO:0035435">
    <property type="term" value="P:phosphate ion transmembrane transport"/>
    <property type="evidence" value="ECO:0007669"/>
    <property type="project" value="InterPro"/>
</dbReference>
<dbReference type="PROSITE" id="PS50928">
    <property type="entry name" value="ABC_TM1"/>
    <property type="match status" value="1"/>
</dbReference>
<dbReference type="AlphaFoldDB" id="A0A424YG58"/>
<evidence type="ECO:0000256" key="7">
    <source>
        <dbReference type="ARBA" id="ARBA00022989"/>
    </source>
</evidence>
<dbReference type="InterPro" id="IPR011864">
    <property type="entry name" value="Phosphate_PstC"/>
</dbReference>
<accession>A0A424YG58</accession>
<evidence type="ECO:0000313" key="12">
    <source>
        <dbReference type="Proteomes" id="UP000285138"/>
    </source>
</evidence>
<dbReference type="Pfam" id="PF00528">
    <property type="entry name" value="BPD_transp_1"/>
    <property type="match status" value="1"/>
</dbReference>
<dbReference type="PANTHER" id="PTHR30425">
    <property type="entry name" value="PHOSPHATE TRANSPORT SYSTEM PERMEASE PROTEIN PST"/>
    <property type="match status" value="1"/>
</dbReference>
<dbReference type="GO" id="GO:0005886">
    <property type="term" value="C:plasma membrane"/>
    <property type="evidence" value="ECO:0007669"/>
    <property type="project" value="UniProtKB-SubCell"/>
</dbReference>
<dbReference type="PANTHER" id="PTHR30425:SF1">
    <property type="entry name" value="PHOSPHATE TRANSPORT SYSTEM PERMEASE PROTEIN PSTC"/>
    <property type="match status" value="1"/>
</dbReference>
<evidence type="ECO:0000256" key="1">
    <source>
        <dbReference type="ARBA" id="ARBA00004651"/>
    </source>
</evidence>
<dbReference type="GO" id="GO:0005315">
    <property type="term" value="F:phosphate transmembrane transporter activity"/>
    <property type="evidence" value="ECO:0007669"/>
    <property type="project" value="InterPro"/>
</dbReference>
<feature type="transmembrane region" description="Helical" evidence="9">
    <location>
        <begin position="109"/>
        <end position="133"/>
    </location>
</feature>
<evidence type="ECO:0000256" key="2">
    <source>
        <dbReference type="ARBA" id="ARBA00007069"/>
    </source>
</evidence>
<gene>
    <name evidence="11" type="primary">pstC</name>
    <name evidence="11" type="ORF">D5R97_03635</name>
</gene>
<feature type="transmembrane region" description="Helical" evidence="9">
    <location>
        <begin position="258"/>
        <end position="277"/>
    </location>
</feature>
<keyword evidence="6 9" id="KW-0812">Transmembrane</keyword>
<dbReference type="InterPro" id="IPR005672">
    <property type="entry name" value="Phosphate_PstA"/>
</dbReference>
<feature type="transmembrane region" description="Helical" evidence="9">
    <location>
        <begin position="139"/>
        <end position="160"/>
    </location>
</feature>
<comment type="similarity">
    <text evidence="2">Belongs to the binding-protein-dependent transport system permease family. CysTW subfamily.</text>
</comment>
<evidence type="ECO:0000256" key="4">
    <source>
        <dbReference type="ARBA" id="ARBA00022475"/>
    </source>
</evidence>
<dbReference type="InterPro" id="IPR035906">
    <property type="entry name" value="MetI-like_sf"/>
</dbReference>
<evidence type="ECO:0000256" key="6">
    <source>
        <dbReference type="ARBA" id="ARBA00022692"/>
    </source>
</evidence>
<feature type="domain" description="ABC transmembrane type-1" evidence="10">
    <location>
        <begin position="69"/>
        <end position="277"/>
    </location>
</feature>
<dbReference type="InterPro" id="IPR000515">
    <property type="entry name" value="MetI-like"/>
</dbReference>
<reference evidence="11 12" key="1">
    <citation type="submission" date="2018-08" db="EMBL/GenBank/DDBJ databases">
        <title>The metabolism and importance of syntrophic acetate oxidation coupled to methane or sulfide production in haloalkaline environments.</title>
        <authorList>
            <person name="Timmers P.H.A."/>
            <person name="Vavourakis C.D."/>
            <person name="Sorokin D.Y."/>
            <person name="Sinninghe Damste J.S."/>
            <person name="Muyzer G."/>
            <person name="Stams A.J.M."/>
            <person name="Plugge C.M."/>
        </authorList>
    </citation>
    <scope>NUCLEOTIDE SEQUENCE [LARGE SCALE GENOMIC DNA]</scope>
    <source>
        <strain evidence="11">MSAO_Bac1</strain>
    </source>
</reference>
<feature type="transmembrane region" description="Helical" evidence="9">
    <location>
        <begin position="200"/>
        <end position="222"/>
    </location>
</feature>
<evidence type="ECO:0000256" key="5">
    <source>
        <dbReference type="ARBA" id="ARBA00022592"/>
    </source>
</evidence>
<name>A0A424YG58_9FIRM</name>
<dbReference type="NCBIfam" id="TIGR02138">
    <property type="entry name" value="phosphate_pstC"/>
    <property type="match status" value="1"/>
</dbReference>
<proteinExistence type="inferred from homology"/>
<keyword evidence="3" id="KW-0813">Transport</keyword>
<keyword evidence="5" id="KW-0592">Phosphate transport</keyword>
<sequence>MKFQRKTYESLVEKILFLCAITSIVAVFTITFFIFYMGLPLIFRTGLNDFLLNTQWAPLRSIFGILPMIMGSVMVTLGALVIAVPLGLGGAIFLAEFAPKYITRILRPAIQLLAGIPSVVYGFWGLIILVPILRSYLGGSGFSALAGSIILAIMILPTIVNISEDSLLSVPGAYKEGSLALGATSWQTIKHVILPCARPGIITAIVLGMGRAIGETMAIIMVTGNVASMPQSFLDPVRTLTGNIVIEIGYAHGEHQEALFATGVVLFVFIMVLNILVNLRLKKEER</sequence>
<keyword evidence="8 9" id="KW-0472">Membrane</keyword>
<dbReference type="SUPFAM" id="SSF161098">
    <property type="entry name" value="MetI-like"/>
    <property type="match status" value="1"/>
</dbReference>
<dbReference type="InterPro" id="IPR051124">
    <property type="entry name" value="Phosphate_Transport_Permease"/>
</dbReference>
<dbReference type="NCBIfam" id="TIGR00974">
    <property type="entry name" value="3a0107s02c"/>
    <property type="match status" value="1"/>
</dbReference>
<feature type="transmembrane region" description="Helical" evidence="9">
    <location>
        <begin position="62"/>
        <end position="88"/>
    </location>
</feature>
<keyword evidence="7 9" id="KW-1133">Transmembrane helix</keyword>
<feature type="transmembrane region" description="Helical" evidence="9">
    <location>
        <begin position="15"/>
        <end position="42"/>
    </location>
</feature>
<evidence type="ECO:0000259" key="10">
    <source>
        <dbReference type="PROSITE" id="PS50928"/>
    </source>
</evidence>
<evidence type="ECO:0000256" key="8">
    <source>
        <dbReference type="ARBA" id="ARBA00023136"/>
    </source>
</evidence>
<comment type="subcellular location">
    <subcellularLocation>
        <location evidence="1">Cell membrane</location>
        <topology evidence="1">Multi-pass membrane protein</topology>
    </subcellularLocation>
</comment>
<dbReference type="EMBL" id="QZAA01000107">
    <property type="protein sequence ID" value="RQD76845.1"/>
    <property type="molecule type" value="Genomic_DNA"/>
</dbReference>
<comment type="caution">
    <text evidence="11">The sequence shown here is derived from an EMBL/GenBank/DDBJ whole genome shotgun (WGS) entry which is preliminary data.</text>
</comment>
<protein>
    <submittedName>
        <fullName evidence="11">Phosphate ABC transporter permease subunit PstC</fullName>
    </submittedName>
</protein>
<evidence type="ECO:0000313" key="11">
    <source>
        <dbReference type="EMBL" id="RQD76845.1"/>
    </source>
</evidence>